<dbReference type="PROSITE" id="PS51898">
    <property type="entry name" value="TYR_RECOMBINASE"/>
    <property type="match status" value="1"/>
</dbReference>
<evidence type="ECO:0000313" key="6">
    <source>
        <dbReference type="Proteomes" id="UP000412028"/>
    </source>
</evidence>
<evidence type="ECO:0000259" key="4">
    <source>
        <dbReference type="PROSITE" id="PS51898"/>
    </source>
</evidence>
<dbReference type="RefSeq" id="WP_150380843.1">
    <property type="nucleotide sequence ID" value="NZ_RZUI01000002.1"/>
</dbReference>
<organism evidence="5 6">
    <name type="scientific">Bifidobacterium tissieri</name>
    <dbReference type="NCBI Taxonomy" id="1630162"/>
    <lineage>
        <taxon>Bacteria</taxon>
        <taxon>Bacillati</taxon>
        <taxon>Actinomycetota</taxon>
        <taxon>Actinomycetes</taxon>
        <taxon>Bifidobacteriales</taxon>
        <taxon>Bifidobacteriaceae</taxon>
        <taxon>Bifidobacterium</taxon>
    </lineage>
</organism>
<gene>
    <name evidence="5" type="ORF">EMO89_02815</name>
</gene>
<dbReference type="Gene3D" id="1.10.150.130">
    <property type="match status" value="1"/>
</dbReference>
<keyword evidence="2" id="KW-0238">DNA-binding</keyword>
<dbReference type="PANTHER" id="PTHR30349:SF41">
    <property type="entry name" value="INTEGRASE_RECOMBINASE PROTEIN MJ0367-RELATED"/>
    <property type="match status" value="1"/>
</dbReference>
<dbReference type="EMBL" id="RZUI01000002">
    <property type="protein sequence ID" value="KAA8831670.1"/>
    <property type="molecule type" value="Genomic_DNA"/>
</dbReference>
<protein>
    <submittedName>
        <fullName evidence="5">Site-specific integrase</fullName>
    </submittedName>
</protein>
<dbReference type="CDD" id="cd00397">
    <property type="entry name" value="DNA_BRE_C"/>
    <property type="match status" value="1"/>
</dbReference>
<evidence type="ECO:0000256" key="1">
    <source>
        <dbReference type="ARBA" id="ARBA00008857"/>
    </source>
</evidence>
<dbReference type="AlphaFoldDB" id="A0A5M9ZVS6"/>
<dbReference type="GO" id="GO:0015074">
    <property type="term" value="P:DNA integration"/>
    <property type="evidence" value="ECO:0007669"/>
    <property type="project" value="InterPro"/>
</dbReference>
<evidence type="ECO:0000256" key="3">
    <source>
        <dbReference type="ARBA" id="ARBA00023172"/>
    </source>
</evidence>
<name>A0A5M9ZVS6_9BIFI</name>
<evidence type="ECO:0000256" key="2">
    <source>
        <dbReference type="ARBA" id="ARBA00023125"/>
    </source>
</evidence>
<dbReference type="Gene3D" id="1.10.443.10">
    <property type="entry name" value="Intergrase catalytic core"/>
    <property type="match status" value="2"/>
</dbReference>
<dbReference type="PANTHER" id="PTHR30349">
    <property type="entry name" value="PHAGE INTEGRASE-RELATED"/>
    <property type="match status" value="1"/>
</dbReference>
<sequence length="496" mass="56131">MPRLRATGAAKPYRYLYHDKRTGKKTYRWRIQVELGYDEDGKRLRKSFTGKTSREVAAKAKEYRDAMASNGGVAIDSTVAFGRYAKVFLEEKTRTMSAKGSALYRGMAERYLRGLYPERVSQMRPTFLQRYFDELTLADGGVPSESSRRVIHTCAKQIFALAVNDGVIPRNPMDGVKVRGARRAVTDGTGADDRAFTVDEMTAMLRTALAMPVRDGAIWVWRLLTGMRQGEILGARSADLKLRHTVMRVPHTEMVQVERDALEQLPDGTQRPVKVLVSEQKTILKDMDVTVGEYTVRWQLQQVCRRHGCGKPGQTKGPWPCGERYGAQCPEAVWLISDDEPWERCCGSLLFVRPKSHVNRVVPVIPQLAGLMERYLKAMESVPDPHGLLFRHDGGRPFTRHEDSEGFKELMRESGIDPSRHRGHDTRHSAVTLLASMGVDHQLIREIVGHSSEAMLEHYRHADSGERLKAMEALGSALDLKELDWKRESDGEKDER</sequence>
<proteinExistence type="inferred from homology"/>
<feature type="domain" description="Tyr recombinase" evidence="4">
    <location>
        <begin position="191"/>
        <end position="473"/>
    </location>
</feature>
<comment type="similarity">
    <text evidence="1">Belongs to the 'phage' integrase family.</text>
</comment>
<accession>A0A5M9ZVS6</accession>
<reference evidence="5 6" key="1">
    <citation type="journal article" date="2019" name="Syst. Appl. Microbiol.">
        <title>Characterization of Bifidobacterium species in feaces of the Egyptian fruit bat: Description of B. vespertilionis sp. nov. and B. rousetti sp. nov.</title>
        <authorList>
            <person name="Modesto M."/>
            <person name="Satti M."/>
            <person name="Watanabe K."/>
            <person name="Puglisi E."/>
            <person name="Morelli L."/>
            <person name="Huang C.-H."/>
            <person name="Liou J.-S."/>
            <person name="Miyashita M."/>
            <person name="Tamura T."/>
            <person name="Saito S."/>
            <person name="Mori K."/>
            <person name="Huang L."/>
            <person name="Sciavilla P."/>
            <person name="Sandri C."/>
            <person name="Spiezio C."/>
            <person name="Vitali F."/>
            <person name="Cavalieri D."/>
            <person name="Perpetuini G."/>
            <person name="Tofalo R."/>
            <person name="Bonetti A."/>
            <person name="Arita M."/>
            <person name="Mattarelli P."/>
        </authorList>
    </citation>
    <scope>NUCLEOTIDE SEQUENCE [LARGE SCALE GENOMIC DNA]</scope>
    <source>
        <strain evidence="5 6">RST7</strain>
    </source>
</reference>
<comment type="caution">
    <text evidence="5">The sequence shown here is derived from an EMBL/GenBank/DDBJ whole genome shotgun (WGS) entry which is preliminary data.</text>
</comment>
<dbReference type="InterPro" id="IPR002104">
    <property type="entry name" value="Integrase_catalytic"/>
</dbReference>
<dbReference type="InterPro" id="IPR011010">
    <property type="entry name" value="DNA_brk_join_enz"/>
</dbReference>
<dbReference type="OrthoDB" id="4326943at2"/>
<dbReference type="Proteomes" id="UP000412028">
    <property type="component" value="Unassembled WGS sequence"/>
</dbReference>
<dbReference type="InterPro" id="IPR013762">
    <property type="entry name" value="Integrase-like_cat_sf"/>
</dbReference>
<dbReference type="GO" id="GO:0003677">
    <property type="term" value="F:DNA binding"/>
    <property type="evidence" value="ECO:0007669"/>
    <property type="project" value="UniProtKB-KW"/>
</dbReference>
<dbReference type="SUPFAM" id="SSF56349">
    <property type="entry name" value="DNA breaking-rejoining enzymes"/>
    <property type="match status" value="2"/>
</dbReference>
<dbReference type="Pfam" id="PF00589">
    <property type="entry name" value="Phage_integrase"/>
    <property type="match status" value="1"/>
</dbReference>
<dbReference type="InterPro" id="IPR050090">
    <property type="entry name" value="Tyrosine_recombinase_XerCD"/>
</dbReference>
<keyword evidence="3" id="KW-0233">DNA recombination</keyword>
<dbReference type="InterPro" id="IPR010998">
    <property type="entry name" value="Integrase_recombinase_N"/>
</dbReference>
<dbReference type="GO" id="GO:0006310">
    <property type="term" value="P:DNA recombination"/>
    <property type="evidence" value="ECO:0007669"/>
    <property type="project" value="UniProtKB-KW"/>
</dbReference>
<evidence type="ECO:0000313" key="5">
    <source>
        <dbReference type="EMBL" id="KAA8831670.1"/>
    </source>
</evidence>